<proteinExistence type="predicted"/>
<sequence length="242" mass="25683">MDKIPWWGYVILAGLAWGTYVPIIFYGGTELTTKPGTMGGRLASILCVGIAYFVMAVVVPVLMMSLGGDVTKPEWKTNGLIFSGIAGVMGAVGAICVIFASNGAVKAAQTEPGYVEIKTRADTASAKLEANPDDATSRQELQAAKEDMTKYAAQYRILIAPLIFSLAPFINTVLSLVWHPKPGAPWHFGFDMPSWHLPLGIVLVAIGTFLVLYSKEAAELEKAAKKAAAAPAKSAAAQAKPQ</sequence>
<gene>
    <name evidence="2" type="ORF">R5W23_001467</name>
</gene>
<keyword evidence="1" id="KW-1133">Transmembrane helix</keyword>
<organism evidence="2 3">
    <name type="scientific">Gemmata algarum</name>
    <dbReference type="NCBI Taxonomy" id="2975278"/>
    <lineage>
        <taxon>Bacteria</taxon>
        <taxon>Pseudomonadati</taxon>
        <taxon>Planctomycetota</taxon>
        <taxon>Planctomycetia</taxon>
        <taxon>Gemmatales</taxon>
        <taxon>Gemmataceae</taxon>
        <taxon>Gemmata</taxon>
    </lineage>
</organism>
<keyword evidence="3" id="KW-1185">Reference proteome</keyword>
<accession>A0ABU5EYP2</accession>
<keyword evidence="1" id="KW-0812">Transmembrane</keyword>
<feature type="transmembrane region" description="Helical" evidence="1">
    <location>
        <begin position="194"/>
        <end position="213"/>
    </location>
</feature>
<keyword evidence="1" id="KW-0472">Membrane</keyword>
<evidence type="ECO:0000256" key="1">
    <source>
        <dbReference type="SAM" id="Phobius"/>
    </source>
</evidence>
<feature type="transmembrane region" description="Helical" evidence="1">
    <location>
        <begin position="40"/>
        <end position="67"/>
    </location>
</feature>
<evidence type="ECO:0000313" key="3">
    <source>
        <dbReference type="Proteomes" id="UP001272242"/>
    </source>
</evidence>
<name>A0ABU5EYP2_9BACT</name>
<evidence type="ECO:0008006" key="4">
    <source>
        <dbReference type="Google" id="ProtNLM"/>
    </source>
</evidence>
<feature type="transmembrane region" description="Helical" evidence="1">
    <location>
        <begin position="79"/>
        <end position="100"/>
    </location>
</feature>
<feature type="transmembrane region" description="Helical" evidence="1">
    <location>
        <begin position="6"/>
        <end position="28"/>
    </location>
</feature>
<evidence type="ECO:0000313" key="2">
    <source>
        <dbReference type="EMBL" id="MDY3560240.1"/>
    </source>
</evidence>
<reference evidence="3" key="1">
    <citation type="journal article" date="2023" name="Mar. Drugs">
        <title>Gemmata algarum, a Novel Planctomycete Isolated from an Algal Mat, Displays Antimicrobial Activity.</title>
        <authorList>
            <person name="Kumar G."/>
            <person name="Kallscheuer N."/>
            <person name="Kashif M."/>
            <person name="Ahamad S."/>
            <person name="Jagadeeshwari U."/>
            <person name="Pannikurungottu S."/>
            <person name="Haufschild T."/>
            <person name="Kabuu M."/>
            <person name="Sasikala C."/>
            <person name="Jogler C."/>
            <person name="Ramana C."/>
        </authorList>
    </citation>
    <scope>NUCLEOTIDE SEQUENCE [LARGE SCALE GENOMIC DNA]</scope>
    <source>
        <strain evidence="3">JC673</strain>
    </source>
</reference>
<dbReference type="EMBL" id="JAXBLV010000177">
    <property type="protein sequence ID" value="MDY3560240.1"/>
    <property type="molecule type" value="Genomic_DNA"/>
</dbReference>
<protein>
    <recommendedName>
        <fullName evidence="4">DUF4199 domain-containing protein</fullName>
    </recommendedName>
</protein>
<dbReference type="Proteomes" id="UP001272242">
    <property type="component" value="Unassembled WGS sequence"/>
</dbReference>
<comment type="caution">
    <text evidence="2">The sequence shown here is derived from an EMBL/GenBank/DDBJ whole genome shotgun (WGS) entry which is preliminary data.</text>
</comment>
<dbReference type="RefSeq" id="WP_320686857.1">
    <property type="nucleotide sequence ID" value="NZ_JAXBLV010000177.1"/>
</dbReference>
<feature type="transmembrane region" description="Helical" evidence="1">
    <location>
        <begin position="155"/>
        <end position="174"/>
    </location>
</feature>